<proteinExistence type="predicted"/>
<dbReference type="GeneID" id="92083326"/>
<dbReference type="SUPFAM" id="SSF53335">
    <property type="entry name" value="S-adenosyl-L-methionine-dependent methyltransferases"/>
    <property type="match status" value="1"/>
</dbReference>
<dbReference type="InterPro" id="IPR029063">
    <property type="entry name" value="SAM-dependent_MTases_sf"/>
</dbReference>
<reference evidence="2 3" key="1">
    <citation type="submission" date="2023-01" db="EMBL/GenBank/DDBJ databases">
        <title>Analysis of 21 Apiospora genomes using comparative genomics revels a genus with tremendous synthesis potential of carbohydrate active enzymes and secondary metabolites.</title>
        <authorList>
            <person name="Sorensen T."/>
        </authorList>
    </citation>
    <scope>NUCLEOTIDE SEQUENCE [LARGE SCALE GENOMIC DNA]</scope>
    <source>
        <strain evidence="2 3">CBS 24483</strain>
    </source>
</reference>
<evidence type="ECO:0008006" key="4">
    <source>
        <dbReference type="Google" id="ProtNLM"/>
    </source>
</evidence>
<keyword evidence="3" id="KW-1185">Reference proteome</keyword>
<organism evidence="2 3">
    <name type="scientific">Apiospora aurea</name>
    <dbReference type="NCBI Taxonomy" id="335848"/>
    <lineage>
        <taxon>Eukaryota</taxon>
        <taxon>Fungi</taxon>
        <taxon>Dikarya</taxon>
        <taxon>Ascomycota</taxon>
        <taxon>Pezizomycotina</taxon>
        <taxon>Sordariomycetes</taxon>
        <taxon>Xylariomycetidae</taxon>
        <taxon>Amphisphaeriales</taxon>
        <taxon>Apiosporaceae</taxon>
        <taxon>Apiospora</taxon>
    </lineage>
</organism>
<dbReference type="RefSeq" id="XP_066692502.1">
    <property type="nucleotide sequence ID" value="XM_066850264.1"/>
</dbReference>
<dbReference type="Gene3D" id="3.40.50.150">
    <property type="entry name" value="Vaccinia Virus protein VP39"/>
    <property type="match status" value="1"/>
</dbReference>
<feature type="compositionally biased region" description="Polar residues" evidence="1">
    <location>
        <begin position="1"/>
        <end position="13"/>
    </location>
</feature>
<sequence length="348" mass="39115">MGSSGNASTSTDPLFTKELPPAPRRASPAGRSRPLHWRAHTGADAEAADGAVITGAENFWPSVDTDDSDTPPEGAPGSPVERERNELQHRLLLEIFQGKLHLAPVRDPTVVLDLAKQHPGSKVLGVDLEPIPLQPEVPNCRFQVMNITDAWTFQLQFDFVHLRMLGELPPLSVIDSLYENLAPGGWAEFTEWVQVLQCPNHSVEGTAFERWDRAYRRALSKLGRPATFPYHYKGLLKKAGFRRVHVRKYAVPLNAWPNSKSLQRIGSMTATNYLSVIEILSRDLFVHVLGWTAQESDALIRQVRTDLQEPNIHSFYTLYGRFSIPFPYPETLADRYKSLTVYAQKPRG</sequence>
<gene>
    <name evidence="2" type="ORF">PG986_014042</name>
</gene>
<dbReference type="Pfam" id="PF13489">
    <property type="entry name" value="Methyltransf_23"/>
    <property type="match status" value="1"/>
</dbReference>
<evidence type="ECO:0000313" key="3">
    <source>
        <dbReference type="Proteomes" id="UP001391051"/>
    </source>
</evidence>
<comment type="caution">
    <text evidence="2">The sequence shown here is derived from an EMBL/GenBank/DDBJ whole genome shotgun (WGS) entry which is preliminary data.</text>
</comment>
<evidence type="ECO:0000256" key="1">
    <source>
        <dbReference type="SAM" id="MobiDB-lite"/>
    </source>
</evidence>
<feature type="region of interest" description="Disordered" evidence="1">
    <location>
        <begin position="1"/>
        <end position="82"/>
    </location>
</feature>
<dbReference type="Proteomes" id="UP001391051">
    <property type="component" value="Unassembled WGS sequence"/>
</dbReference>
<name>A0ABR1PRV0_9PEZI</name>
<accession>A0ABR1PRV0</accession>
<dbReference type="EMBL" id="JAQQWE010000010">
    <property type="protein sequence ID" value="KAK7937174.1"/>
    <property type="molecule type" value="Genomic_DNA"/>
</dbReference>
<evidence type="ECO:0000313" key="2">
    <source>
        <dbReference type="EMBL" id="KAK7937174.1"/>
    </source>
</evidence>
<protein>
    <recommendedName>
        <fullName evidence="4">S-adenosyl-L-methionine-dependent methyltransferase</fullName>
    </recommendedName>
</protein>